<evidence type="ECO:0000313" key="3">
    <source>
        <dbReference type="Proteomes" id="UP000005867"/>
    </source>
</evidence>
<dbReference type="NCBIfam" id="TIGR01444">
    <property type="entry name" value="fkbM_fam"/>
    <property type="match status" value="1"/>
</dbReference>
<accession>G7VI38</accession>
<sequence>MKIYISRYYYILISKISPQKIMKFKAEKYIFYAEARDWWRFIQPFEPKTRKFLEEHIRGASLFIDIGAHIGIYAIPASHYTNVIAFEPEPTNFFLLYKNIITNNAHNKVVPLPLAISDTYGIDELCISDTSSGHHTLNKEHNCHKKITIIKTTLDQILIHFNSKPDIIKIDIEGHEDRAFHGMKKTLEHKPVLIVETTDKSHLYKYLTSIGYKAIKLDCWNETLCNYGFTPLF</sequence>
<dbReference type="InterPro" id="IPR052514">
    <property type="entry name" value="SAM-dependent_MTase"/>
</dbReference>
<dbReference type="HOGENOM" id="CLU_1187821_0_0_2"/>
<dbReference type="GO" id="GO:0008168">
    <property type="term" value="F:methyltransferase activity"/>
    <property type="evidence" value="ECO:0007669"/>
    <property type="project" value="UniProtKB-KW"/>
</dbReference>
<proteinExistence type="predicted"/>
<evidence type="ECO:0000313" key="2">
    <source>
        <dbReference type="EMBL" id="AET33398.1"/>
    </source>
</evidence>
<keyword evidence="3" id="KW-1185">Reference proteome</keyword>
<organism evidence="2 3">
    <name type="scientific">Pyrobaculum ferrireducens</name>
    <dbReference type="NCBI Taxonomy" id="1104324"/>
    <lineage>
        <taxon>Archaea</taxon>
        <taxon>Thermoproteota</taxon>
        <taxon>Thermoprotei</taxon>
        <taxon>Thermoproteales</taxon>
        <taxon>Thermoproteaceae</taxon>
        <taxon>Pyrobaculum</taxon>
    </lineage>
</organism>
<dbReference type="PANTHER" id="PTHR34203">
    <property type="entry name" value="METHYLTRANSFERASE, FKBM FAMILY PROTEIN"/>
    <property type="match status" value="1"/>
</dbReference>
<dbReference type="EMBL" id="CP003098">
    <property type="protein sequence ID" value="AET33398.1"/>
    <property type="molecule type" value="Genomic_DNA"/>
</dbReference>
<dbReference type="KEGG" id="pyr:P186_2002"/>
<dbReference type="Proteomes" id="UP000005867">
    <property type="component" value="Chromosome"/>
</dbReference>
<dbReference type="PANTHER" id="PTHR34203:SF15">
    <property type="entry name" value="SLL1173 PROTEIN"/>
    <property type="match status" value="1"/>
</dbReference>
<gene>
    <name evidence="2" type="ORF">P186_2002</name>
</gene>
<protein>
    <submittedName>
        <fullName evidence="2">Methyltransferase FkbM</fullName>
    </submittedName>
</protein>
<keyword evidence="2" id="KW-0808">Transferase</keyword>
<name>G7VI38_9CREN</name>
<dbReference type="BioCyc" id="PSP1104324:GJSN-1954-MONOMER"/>
<dbReference type="Pfam" id="PF05050">
    <property type="entry name" value="Methyltransf_21"/>
    <property type="match status" value="1"/>
</dbReference>
<dbReference type="SUPFAM" id="SSF53335">
    <property type="entry name" value="S-adenosyl-L-methionine-dependent methyltransferases"/>
    <property type="match status" value="1"/>
</dbReference>
<feature type="domain" description="Methyltransferase FkbM" evidence="1">
    <location>
        <begin position="65"/>
        <end position="213"/>
    </location>
</feature>
<dbReference type="AlphaFoldDB" id="G7VI38"/>
<dbReference type="GO" id="GO:0032259">
    <property type="term" value="P:methylation"/>
    <property type="evidence" value="ECO:0007669"/>
    <property type="project" value="UniProtKB-KW"/>
</dbReference>
<reference evidence="2 3" key="1">
    <citation type="journal article" date="2012" name="J. Bacteriol.">
        <title>Complete genome sequence of strain 1860, a crenarchaeon of the genus pyrobaculum able to grow with various electron acceptors.</title>
        <authorList>
            <person name="Mardanov A.V."/>
            <person name="Gumerov V.M."/>
            <person name="Slobodkina G.B."/>
            <person name="Beletsky A.V."/>
            <person name="Bonch-Osmolovskaya E.A."/>
            <person name="Ravin N.V."/>
            <person name="Skryabin K.G."/>
        </authorList>
    </citation>
    <scope>NUCLEOTIDE SEQUENCE [LARGE SCALE GENOMIC DNA]</scope>
    <source>
        <strain evidence="2 3">1860</strain>
    </source>
</reference>
<dbReference type="STRING" id="1104324.P186_2002"/>
<dbReference type="InterPro" id="IPR006342">
    <property type="entry name" value="FkbM_mtfrase"/>
</dbReference>
<dbReference type="InterPro" id="IPR029063">
    <property type="entry name" value="SAM-dependent_MTases_sf"/>
</dbReference>
<keyword evidence="2" id="KW-0489">Methyltransferase</keyword>
<dbReference type="eggNOG" id="arCOG01402">
    <property type="taxonomic scope" value="Archaea"/>
</dbReference>
<dbReference type="Gene3D" id="3.40.50.150">
    <property type="entry name" value="Vaccinia Virus protein VP39"/>
    <property type="match status" value="1"/>
</dbReference>
<evidence type="ECO:0000259" key="1">
    <source>
        <dbReference type="Pfam" id="PF05050"/>
    </source>
</evidence>